<organism evidence="2 3">
    <name type="scientific">Bdellovibrio bacteriovorus</name>
    <dbReference type="NCBI Taxonomy" id="959"/>
    <lineage>
        <taxon>Bacteria</taxon>
        <taxon>Pseudomonadati</taxon>
        <taxon>Bdellovibrionota</taxon>
        <taxon>Bdellovibrionia</taxon>
        <taxon>Bdellovibrionales</taxon>
        <taxon>Pseudobdellovibrionaceae</taxon>
        <taxon>Bdellovibrio</taxon>
    </lineage>
</organism>
<dbReference type="Proteomes" id="UP000075391">
    <property type="component" value="Unassembled WGS sequence"/>
</dbReference>
<reference evidence="2 3" key="1">
    <citation type="submission" date="2016-03" db="EMBL/GenBank/DDBJ databases">
        <authorList>
            <person name="Ploux O."/>
        </authorList>
    </citation>
    <scope>NUCLEOTIDE SEQUENCE [LARGE SCALE GENOMIC DNA]</scope>
    <source>
        <strain evidence="2 3">BER2</strain>
    </source>
</reference>
<sequence length="249" mass="28621">MNKTSEFLLNEYQRRRSSSPELTNAQFARILGIPSSRLSDYINGRRIMTQAVGRQVIKGLGMADTDFEHLKNLIEFDKRKVKTLLPEGQLKEDEFGVICDWYHFAILALVPIKTFQPNANWIADRLNIPLEVASAAIDRLCRLGLLIVEDGKFTVTKKQLETTHNIPSESLRRSHKQSITQVLDNMDRIPLDLRDVTSITFPMNRKKIPEAKRLIRNFRRKMATLMTQGPKTDVYNLNVQLFPVTKVGK</sequence>
<dbReference type="CDD" id="cd00093">
    <property type="entry name" value="HTH_XRE"/>
    <property type="match status" value="1"/>
</dbReference>
<dbReference type="AlphaFoldDB" id="A0A150WW63"/>
<dbReference type="InterPro" id="IPR011873">
    <property type="entry name" value="CHP02147"/>
</dbReference>
<feature type="domain" description="DUF4423" evidence="1">
    <location>
        <begin position="85"/>
        <end position="244"/>
    </location>
</feature>
<dbReference type="RefSeq" id="WP_063242478.1">
    <property type="nucleotide sequence ID" value="NZ_CP168967.1"/>
</dbReference>
<accession>A0A150WW63</accession>
<dbReference type="Pfam" id="PF14394">
    <property type="entry name" value="DUF4423"/>
    <property type="match status" value="1"/>
</dbReference>
<dbReference type="GO" id="GO:0003677">
    <property type="term" value="F:DNA binding"/>
    <property type="evidence" value="ECO:0007669"/>
    <property type="project" value="InterPro"/>
</dbReference>
<dbReference type="SUPFAM" id="SSF47413">
    <property type="entry name" value="lambda repressor-like DNA-binding domains"/>
    <property type="match status" value="1"/>
</dbReference>
<evidence type="ECO:0000313" key="2">
    <source>
        <dbReference type="EMBL" id="KYG70711.1"/>
    </source>
</evidence>
<proteinExistence type="predicted"/>
<dbReference type="OrthoDB" id="5290437at2"/>
<comment type="caution">
    <text evidence="2">The sequence shown here is derived from an EMBL/GenBank/DDBJ whole genome shotgun (WGS) entry which is preliminary data.</text>
</comment>
<dbReference type="InterPro" id="IPR001387">
    <property type="entry name" value="Cro/C1-type_HTH"/>
</dbReference>
<evidence type="ECO:0000313" key="3">
    <source>
        <dbReference type="Proteomes" id="UP000075391"/>
    </source>
</evidence>
<dbReference type="EMBL" id="LUKF01000001">
    <property type="protein sequence ID" value="KYG70711.1"/>
    <property type="molecule type" value="Genomic_DNA"/>
</dbReference>
<protein>
    <recommendedName>
        <fullName evidence="1">DUF4423 domain-containing protein</fullName>
    </recommendedName>
</protein>
<dbReference type="InterPro" id="IPR010982">
    <property type="entry name" value="Lambda_DNA-bd_dom_sf"/>
</dbReference>
<dbReference type="InterPro" id="IPR025537">
    <property type="entry name" value="DUF4423"/>
</dbReference>
<evidence type="ECO:0000259" key="1">
    <source>
        <dbReference type="Pfam" id="PF14394"/>
    </source>
</evidence>
<name>A0A150WW63_BDEBC</name>
<dbReference type="NCBIfam" id="TIGR02147">
    <property type="entry name" value="Fsuc_second"/>
    <property type="match status" value="1"/>
</dbReference>
<gene>
    <name evidence="2" type="ORF">AZI85_01910</name>
</gene>